<reference evidence="5 6" key="1">
    <citation type="submission" date="2017-10" db="EMBL/GenBank/DDBJ databases">
        <title>Genomics of the genus Arcobacter.</title>
        <authorList>
            <person name="Perez-Cataluna A."/>
            <person name="Figueras M.J."/>
        </authorList>
    </citation>
    <scope>NUCLEOTIDE SEQUENCE [LARGE SCALE GENOMIC DNA]</scope>
    <source>
        <strain evidence="5 6">CECT 9230</strain>
    </source>
</reference>
<evidence type="ECO:0000256" key="1">
    <source>
        <dbReference type="ARBA" id="ARBA00004196"/>
    </source>
</evidence>
<dbReference type="RefSeq" id="WP_113894354.1">
    <property type="nucleotide sequence ID" value="NZ_JANJGA010000005.1"/>
</dbReference>
<feature type="domain" description="Imelysin-like" evidence="4">
    <location>
        <begin position="50"/>
        <end position="280"/>
    </location>
</feature>
<dbReference type="EMBL" id="PDKB01000009">
    <property type="protein sequence ID" value="RBQ28957.1"/>
    <property type="molecule type" value="Genomic_DNA"/>
</dbReference>
<feature type="coiled-coil region" evidence="3">
    <location>
        <begin position="250"/>
        <end position="277"/>
    </location>
</feature>
<dbReference type="InterPro" id="IPR018976">
    <property type="entry name" value="Imelysin-like"/>
</dbReference>
<comment type="caution">
    <text evidence="5">The sequence shown here is derived from an EMBL/GenBank/DDBJ whole genome shotgun (WGS) entry which is preliminary data.</text>
</comment>
<organism evidence="5 6">
    <name type="scientific">Aliarcobacter vitoriensis</name>
    <dbReference type="NCBI Taxonomy" id="2011099"/>
    <lineage>
        <taxon>Bacteria</taxon>
        <taxon>Pseudomonadati</taxon>
        <taxon>Campylobacterota</taxon>
        <taxon>Epsilonproteobacteria</taxon>
        <taxon>Campylobacterales</taxon>
        <taxon>Arcobacteraceae</taxon>
        <taxon>Aliarcobacter</taxon>
    </lineage>
</organism>
<keyword evidence="6" id="KW-1185">Reference proteome</keyword>
<evidence type="ECO:0000313" key="5">
    <source>
        <dbReference type="EMBL" id="RBQ28957.1"/>
    </source>
</evidence>
<dbReference type="Pfam" id="PF09375">
    <property type="entry name" value="Peptidase_M75"/>
    <property type="match status" value="1"/>
</dbReference>
<dbReference type="OrthoDB" id="5365401at2"/>
<dbReference type="InterPro" id="IPR038352">
    <property type="entry name" value="Imelysin_sf"/>
</dbReference>
<keyword evidence="3" id="KW-0175">Coiled coil</keyword>
<accession>A0A366MSE0</accession>
<name>A0A366MSE0_9BACT</name>
<dbReference type="GO" id="GO:0030313">
    <property type="term" value="C:cell envelope"/>
    <property type="evidence" value="ECO:0007669"/>
    <property type="project" value="UniProtKB-SubCell"/>
</dbReference>
<keyword evidence="2" id="KW-0732">Signal</keyword>
<proteinExistence type="predicted"/>
<protein>
    <submittedName>
        <fullName evidence="5">Imelysin</fullName>
    </submittedName>
</protein>
<gene>
    <name evidence="5" type="ORF">CRU91_06190</name>
</gene>
<dbReference type="Gene3D" id="1.20.1420.20">
    <property type="entry name" value="M75 peptidase, HXXE motif"/>
    <property type="match status" value="1"/>
</dbReference>
<evidence type="ECO:0000256" key="3">
    <source>
        <dbReference type="SAM" id="Coils"/>
    </source>
</evidence>
<dbReference type="AlphaFoldDB" id="A0A366MSE0"/>
<sequence length="316" mass="36230">MKKIFLIFLVLVSYVFASESVFNSVIKNVSIPDTQKAIDDAKKLQNKFTDSNFKEFIKSWKKVEAIYLAGEIDSDYLDTPRYIDVFNNLKEDLNSQMQRVIESKSDVKTALFKNSFKTVNALEYVLYSSQKLNDRQIDISKEILTSIISKLEEIKKVYENYLNNSDGEEDQIEYNAKLINTLIASTYRLKEWRIGNSGGFSVKYKNDPKNNRAEYFLSQSSFDAIDAILDAQKELVSNQKYSNLVNLAKNKNASTELELVSSKIDEAKKELKNLKSDDFSNSKKLFDLASQIHDLYYVTIIEKLGLKPNILDADGD</sequence>
<evidence type="ECO:0000259" key="4">
    <source>
        <dbReference type="Pfam" id="PF09375"/>
    </source>
</evidence>
<comment type="subcellular location">
    <subcellularLocation>
        <location evidence="1">Cell envelope</location>
    </subcellularLocation>
</comment>
<evidence type="ECO:0000256" key="2">
    <source>
        <dbReference type="ARBA" id="ARBA00022729"/>
    </source>
</evidence>
<evidence type="ECO:0000313" key="6">
    <source>
        <dbReference type="Proteomes" id="UP000252669"/>
    </source>
</evidence>
<dbReference type="Proteomes" id="UP000252669">
    <property type="component" value="Unassembled WGS sequence"/>
</dbReference>